<gene>
    <name evidence="1" type="ORF">A2557_00560</name>
</gene>
<dbReference type="Proteomes" id="UP000177583">
    <property type="component" value="Unassembled WGS sequence"/>
</dbReference>
<organism evidence="1 2">
    <name type="scientific">Candidatus Lambdaproteobacteria bacterium RIFOXYD2_FULL_56_26</name>
    <dbReference type="NCBI Taxonomy" id="1817773"/>
    <lineage>
        <taxon>Bacteria</taxon>
        <taxon>Pseudomonadati</taxon>
        <taxon>Pseudomonadota</taxon>
        <taxon>Candidatus Lambdaproteobacteria</taxon>
    </lineage>
</organism>
<evidence type="ECO:0000313" key="2">
    <source>
        <dbReference type="Proteomes" id="UP000177583"/>
    </source>
</evidence>
<proteinExistence type="predicted"/>
<name>A0A1F6GLJ0_9PROT</name>
<comment type="caution">
    <text evidence="1">The sequence shown here is derived from an EMBL/GenBank/DDBJ whole genome shotgun (WGS) entry which is preliminary data.</text>
</comment>
<protein>
    <submittedName>
        <fullName evidence="1">Uncharacterized protein</fullName>
    </submittedName>
</protein>
<reference evidence="1 2" key="1">
    <citation type="journal article" date="2016" name="Nat. Commun.">
        <title>Thousands of microbial genomes shed light on interconnected biogeochemical processes in an aquifer system.</title>
        <authorList>
            <person name="Anantharaman K."/>
            <person name="Brown C.T."/>
            <person name="Hug L.A."/>
            <person name="Sharon I."/>
            <person name="Castelle C.J."/>
            <person name="Probst A.J."/>
            <person name="Thomas B.C."/>
            <person name="Singh A."/>
            <person name="Wilkins M.J."/>
            <person name="Karaoz U."/>
            <person name="Brodie E.L."/>
            <person name="Williams K.H."/>
            <person name="Hubbard S.S."/>
            <person name="Banfield J.F."/>
        </authorList>
    </citation>
    <scope>NUCLEOTIDE SEQUENCE [LARGE SCALE GENOMIC DNA]</scope>
</reference>
<sequence length="72" mass="7945">MRQSKVKELNALAVRVCMVAIANGKVPNVKGTRRKLKEAYKAHQGPPDQFVQLVEAGIKVAMEKTQGKKEAK</sequence>
<dbReference type="EMBL" id="MFNF01000063">
    <property type="protein sequence ID" value="OGG98978.1"/>
    <property type="molecule type" value="Genomic_DNA"/>
</dbReference>
<evidence type="ECO:0000313" key="1">
    <source>
        <dbReference type="EMBL" id="OGG98978.1"/>
    </source>
</evidence>
<accession>A0A1F6GLJ0</accession>
<dbReference type="AlphaFoldDB" id="A0A1F6GLJ0"/>